<dbReference type="RefSeq" id="WP_015537942.1">
    <property type="nucleotide sequence ID" value="NC_021020.1"/>
</dbReference>
<reference evidence="1 2" key="1">
    <citation type="submission" date="2010-03" db="EMBL/GenBank/DDBJ databases">
        <title>The genome sequence of Faecalibacterium prausnitzii SL3/3.</title>
        <authorList>
            <consortium name="metaHIT consortium -- http://www.metahit.eu/"/>
            <person name="Pajon A."/>
            <person name="Turner K."/>
            <person name="Parkhill J."/>
            <person name="Duncan S."/>
            <person name="Flint H."/>
        </authorList>
    </citation>
    <scope>NUCLEOTIDE SEQUENCE [LARGE SCALE GENOMIC DNA]</scope>
    <source>
        <strain evidence="1 2">SL3/3</strain>
    </source>
</reference>
<dbReference type="EMBL" id="FP929046">
    <property type="protein sequence ID" value="CBL02421.1"/>
    <property type="molecule type" value="Genomic_DNA"/>
</dbReference>
<dbReference type="PATRIC" id="fig|657322.3.peg.2157"/>
<gene>
    <name evidence="1" type="ORF">FPR_22380</name>
</gene>
<dbReference type="eggNOG" id="ENOG50327CZ">
    <property type="taxonomic scope" value="Bacteria"/>
</dbReference>
<name>D4KC58_9FIRM</name>
<dbReference type="HOGENOM" id="CLU_1136895_0_0_9"/>
<organism evidence="1 2">
    <name type="scientific">Faecalibacterium prausnitzii SL3/3</name>
    <dbReference type="NCBI Taxonomy" id="657322"/>
    <lineage>
        <taxon>Bacteria</taxon>
        <taxon>Bacillati</taxon>
        <taxon>Bacillota</taxon>
        <taxon>Clostridia</taxon>
        <taxon>Eubacteriales</taxon>
        <taxon>Oscillospiraceae</taxon>
        <taxon>Faecalibacterium</taxon>
    </lineage>
</organism>
<dbReference type="Proteomes" id="UP000007059">
    <property type="component" value="Chromosome"/>
</dbReference>
<evidence type="ECO:0000313" key="1">
    <source>
        <dbReference type="EMBL" id="CBL02421.1"/>
    </source>
</evidence>
<dbReference type="KEGG" id="fpa:FPR_22380"/>
<sequence length="249" mass="29119">MIVLNEVLYAEEWLEKDVPWKKAGHVLHYVAKYYFYKGYSKDDVREKLNEYMLRHFEGYNKVLDRELIDKAIASAKGRPMVELDGVCITKAEVEKIQALEGKQMQRLMFTMLCLAKYHIAVNEKCNYWITEDTADIFRMANVSVNEKKQNEMICELHNLGFIGFASLKKIDNLNIHILIAEPDSPHEIFVDDFENAGILWSQYCGKEYIKCDCCGKMVARTGRRQKYCRKCAKNVNIEKTAQNRKMFDL</sequence>
<dbReference type="AlphaFoldDB" id="D4KC58"/>
<protein>
    <submittedName>
        <fullName evidence="1">Uncharacterized protein</fullName>
    </submittedName>
</protein>
<proteinExistence type="predicted"/>
<reference evidence="1 2" key="2">
    <citation type="submission" date="2010-03" db="EMBL/GenBank/DDBJ databases">
        <authorList>
            <person name="Pajon A."/>
        </authorList>
    </citation>
    <scope>NUCLEOTIDE SEQUENCE [LARGE SCALE GENOMIC DNA]</scope>
    <source>
        <strain evidence="1 2">SL3/3</strain>
    </source>
</reference>
<accession>D4KC58</accession>
<evidence type="ECO:0000313" key="2">
    <source>
        <dbReference type="Proteomes" id="UP000007059"/>
    </source>
</evidence>